<evidence type="ECO:0000313" key="2">
    <source>
        <dbReference type="Proteomes" id="UP000799537"/>
    </source>
</evidence>
<gene>
    <name evidence="1" type="ORF">M409DRAFT_27697</name>
</gene>
<dbReference type="EMBL" id="ML993616">
    <property type="protein sequence ID" value="KAF2161971.1"/>
    <property type="molecule type" value="Genomic_DNA"/>
</dbReference>
<evidence type="ECO:0000313" key="1">
    <source>
        <dbReference type="EMBL" id="KAF2161971.1"/>
    </source>
</evidence>
<protein>
    <recommendedName>
        <fullName evidence="3">F-box domain-containing protein</fullName>
    </recommendedName>
</protein>
<dbReference type="RefSeq" id="XP_033662860.1">
    <property type="nucleotide sequence ID" value="XM_033808681.1"/>
</dbReference>
<reference evidence="1" key="1">
    <citation type="journal article" date="2020" name="Stud. Mycol.">
        <title>101 Dothideomycetes genomes: a test case for predicting lifestyles and emergence of pathogens.</title>
        <authorList>
            <person name="Haridas S."/>
            <person name="Albert R."/>
            <person name="Binder M."/>
            <person name="Bloem J."/>
            <person name="Labutti K."/>
            <person name="Salamov A."/>
            <person name="Andreopoulos B."/>
            <person name="Baker S."/>
            <person name="Barry K."/>
            <person name="Bills G."/>
            <person name="Bluhm B."/>
            <person name="Cannon C."/>
            <person name="Castanera R."/>
            <person name="Culley D."/>
            <person name="Daum C."/>
            <person name="Ezra D."/>
            <person name="Gonzalez J."/>
            <person name="Henrissat B."/>
            <person name="Kuo A."/>
            <person name="Liang C."/>
            <person name="Lipzen A."/>
            <person name="Lutzoni F."/>
            <person name="Magnuson J."/>
            <person name="Mondo S."/>
            <person name="Nolan M."/>
            <person name="Ohm R."/>
            <person name="Pangilinan J."/>
            <person name="Park H.-J."/>
            <person name="Ramirez L."/>
            <person name="Alfaro M."/>
            <person name="Sun H."/>
            <person name="Tritt A."/>
            <person name="Yoshinaga Y."/>
            <person name="Zwiers L.-H."/>
            <person name="Turgeon B."/>
            <person name="Goodwin S."/>
            <person name="Spatafora J."/>
            <person name="Crous P."/>
            <person name="Grigoriev I."/>
        </authorList>
    </citation>
    <scope>NUCLEOTIDE SEQUENCE</scope>
    <source>
        <strain evidence="1">ATCC 36951</strain>
    </source>
</reference>
<dbReference type="AlphaFoldDB" id="A0A6A6C4L5"/>
<sequence length="218" mass="25210">MSTTGSDTFRFMDLPPELREMVYEYLAEDEISIAEPELEASLSVQDAPLTNMLLVNHEIKSEYYKIAAKKKTLVFSDHENFNFTLLPVPTNVLNVTKISFRNFVVCEDKCPTDRTYCEAATDLQQTVELILKVQSIMQHVPTLEVNLGLWWKGDEKYVWPNTPHRQDVIDVLYNRLIEVPKLSRVNVYRSPQRCLEPNRLVDATKLIATWTKNAGWQS</sequence>
<accession>A0A6A6C4L5</accession>
<proteinExistence type="predicted"/>
<dbReference type="GeneID" id="54561953"/>
<organism evidence="1 2">
    <name type="scientific">Zasmidium cellare ATCC 36951</name>
    <dbReference type="NCBI Taxonomy" id="1080233"/>
    <lineage>
        <taxon>Eukaryota</taxon>
        <taxon>Fungi</taxon>
        <taxon>Dikarya</taxon>
        <taxon>Ascomycota</taxon>
        <taxon>Pezizomycotina</taxon>
        <taxon>Dothideomycetes</taxon>
        <taxon>Dothideomycetidae</taxon>
        <taxon>Mycosphaerellales</taxon>
        <taxon>Mycosphaerellaceae</taxon>
        <taxon>Zasmidium</taxon>
    </lineage>
</organism>
<dbReference type="Proteomes" id="UP000799537">
    <property type="component" value="Unassembled WGS sequence"/>
</dbReference>
<evidence type="ECO:0008006" key="3">
    <source>
        <dbReference type="Google" id="ProtNLM"/>
    </source>
</evidence>
<dbReference type="OrthoDB" id="3650782at2759"/>
<name>A0A6A6C4L5_ZASCE</name>
<keyword evidence="2" id="KW-1185">Reference proteome</keyword>